<dbReference type="EMBL" id="AP017423">
    <property type="protein sequence ID" value="BCX70660.1"/>
    <property type="molecule type" value="Genomic_DNA"/>
</dbReference>
<dbReference type="SUPFAM" id="SSF53850">
    <property type="entry name" value="Periplasmic binding protein-like II"/>
    <property type="match status" value="1"/>
</dbReference>
<gene>
    <name evidence="6" type="ORF">LAB08_R53380</name>
</gene>
<dbReference type="InterPro" id="IPR036390">
    <property type="entry name" value="WH_DNA-bd_sf"/>
</dbReference>
<dbReference type="PRINTS" id="PR00039">
    <property type="entry name" value="HTHLYSR"/>
</dbReference>
<dbReference type="RefSeq" id="WP_096514948.1">
    <property type="nucleotide sequence ID" value="NZ_AP017423.2"/>
</dbReference>
<evidence type="ECO:0000256" key="1">
    <source>
        <dbReference type="ARBA" id="ARBA00009437"/>
    </source>
</evidence>
<dbReference type="InterPro" id="IPR000847">
    <property type="entry name" value="LysR_HTH_N"/>
</dbReference>
<accession>A0ABM7RY53</accession>
<keyword evidence="4" id="KW-0804">Transcription</keyword>
<evidence type="ECO:0000313" key="6">
    <source>
        <dbReference type="EMBL" id="BCX70660.1"/>
    </source>
</evidence>
<dbReference type="SUPFAM" id="SSF46785">
    <property type="entry name" value="Winged helix' DNA-binding domain"/>
    <property type="match status" value="1"/>
</dbReference>
<reference evidence="6 7" key="1">
    <citation type="submission" date="2016-04" db="EMBL/GenBank/DDBJ databases">
        <title>Complete genome sequence of Pseudomonas sp. LAB-08 isolated from TCE contaminated aquifer soil.</title>
        <authorList>
            <person name="Dohra H."/>
            <person name="Suzuki K."/>
            <person name="Fatma A."/>
            <person name="Inuzuka Y."/>
            <person name="Honjo M."/>
            <person name="Tashiro Y."/>
            <person name="Futamata H."/>
        </authorList>
    </citation>
    <scope>NUCLEOTIDE SEQUENCE [LARGE SCALE GENOMIC DNA]</scope>
    <source>
        <strain evidence="6 7">LAB-08</strain>
    </source>
</reference>
<dbReference type="PANTHER" id="PTHR30346">
    <property type="entry name" value="TRANSCRIPTIONAL DUAL REGULATOR HCAR-RELATED"/>
    <property type="match status" value="1"/>
</dbReference>
<feature type="domain" description="HTH lysR-type" evidence="5">
    <location>
        <begin position="4"/>
        <end position="62"/>
    </location>
</feature>
<evidence type="ECO:0000256" key="4">
    <source>
        <dbReference type="ARBA" id="ARBA00023163"/>
    </source>
</evidence>
<dbReference type="CDD" id="cd08412">
    <property type="entry name" value="PBP2_PAO1_like"/>
    <property type="match status" value="1"/>
</dbReference>
<protein>
    <submittedName>
        <fullName evidence="6">LysR family transcriptional regulator</fullName>
    </submittedName>
</protein>
<sequence>MASYTLRQLKYFVTTVEAGSVAEASRQLYIAQPSVSTAIKSLEESFNVQLFIRHHAQGVSLTPTGTRFYHKAQELLRMAREFEQNALADNDTVSGQIDIGCFETVAPLYLPQLIAGFRQLYPGVDIRLRDGEQQELVQGLTAGTFDVAFLYDHGLDSTIQTTPLMPPQKPYVLLPEGHRFADQKEVSLRDLCGEPMILLDVQPSRTYFVSLFHELDLTPNIVFSSPSIEMVRGMVGQGFGFSILVTRPHSECTYDGKKVVIVDIKEPVSTSGLASAHLKRSQLTKPAQLFVDFCREQLSRMIM</sequence>
<keyword evidence="7" id="KW-1185">Reference proteome</keyword>
<keyword evidence="2" id="KW-0805">Transcription regulation</keyword>
<evidence type="ECO:0000256" key="2">
    <source>
        <dbReference type="ARBA" id="ARBA00023015"/>
    </source>
</evidence>
<dbReference type="Gene3D" id="3.40.190.10">
    <property type="entry name" value="Periplasmic binding protein-like II"/>
    <property type="match status" value="2"/>
</dbReference>
<keyword evidence="3" id="KW-0238">DNA-binding</keyword>
<name>A0ABM7RY53_9PSED</name>
<dbReference type="Pfam" id="PF03466">
    <property type="entry name" value="LysR_substrate"/>
    <property type="match status" value="1"/>
</dbReference>
<proteinExistence type="inferred from homology"/>
<dbReference type="PANTHER" id="PTHR30346:SF0">
    <property type="entry name" value="HCA OPERON TRANSCRIPTIONAL ACTIVATOR HCAR"/>
    <property type="match status" value="1"/>
</dbReference>
<dbReference type="InterPro" id="IPR036388">
    <property type="entry name" value="WH-like_DNA-bd_sf"/>
</dbReference>
<dbReference type="Pfam" id="PF00126">
    <property type="entry name" value="HTH_1"/>
    <property type="match status" value="1"/>
</dbReference>
<comment type="similarity">
    <text evidence="1">Belongs to the LysR transcriptional regulatory family.</text>
</comment>
<organism evidence="6 7">
    <name type="scientific">Pseudomonas izuensis</name>
    <dbReference type="NCBI Taxonomy" id="2684212"/>
    <lineage>
        <taxon>Bacteria</taxon>
        <taxon>Pseudomonadati</taxon>
        <taxon>Pseudomonadota</taxon>
        <taxon>Gammaproteobacteria</taxon>
        <taxon>Pseudomonadales</taxon>
        <taxon>Pseudomonadaceae</taxon>
        <taxon>Pseudomonas</taxon>
    </lineage>
</organism>
<dbReference type="InterPro" id="IPR005119">
    <property type="entry name" value="LysR_subst-bd"/>
</dbReference>
<evidence type="ECO:0000256" key="3">
    <source>
        <dbReference type="ARBA" id="ARBA00023125"/>
    </source>
</evidence>
<dbReference type="PROSITE" id="PS50931">
    <property type="entry name" value="HTH_LYSR"/>
    <property type="match status" value="1"/>
</dbReference>
<evidence type="ECO:0000259" key="5">
    <source>
        <dbReference type="PROSITE" id="PS50931"/>
    </source>
</evidence>
<evidence type="ECO:0000313" key="7">
    <source>
        <dbReference type="Proteomes" id="UP000218595"/>
    </source>
</evidence>
<dbReference type="Gene3D" id="1.10.10.10">
    <property type="entry name" value="Winged helix-like DNA-binding domain superfamily/Winged helix DNA-binding domain"/>
    <property type="match status" value="1"/>
</dbReference>
<dbReference type="Proteomes" id="UP000218595">
    <property type="component" value="Chromosome"/>
</dbReference>